<feature type="signal peptide" evidence="2">
    <location>
        <begin position="1"/>
        <end position="20"/>
    </location>
</feature>
<organism evidence="3 4">
    <name type="scientific">Cercophora newfieldiana</name>
    <dbReference type="NCBI Taxonomy" id="92897"/>
    <lineage>
        <taxon>Eukaryota</taxon>
        <taxon>Fungi</taxon>
        <taxon>Dikarya</taxon>
        <taxon>Ascomycota</taxon>
        <taxon>Pezizomycotina</taxon>
        <taxon>Sordariomycetes</taxon>
        <taxon>Sordariomycetidae</taxon>
        <taxon>Sordariales</taxon>
        <taxon>Lasiosphaeriaceae</taxon>
        <taxon>Cercophora</taxon>
    </lineage>
</organism>
<sequence length="252" mass="27127">MRSCASAWIWLKVTLGMGLGLVRLPRVRMSKGSAPSGLGPSSDLSGDSPTGAPWRPTRWQHGKLPGFTLCRRNMLGNRAPGESCVAREEPGHDPIAPPFFARGGDRRANGRANVGAPGTQGLAIGWVGARASKTPVTRPPLTGQPTRRAGRFVALTQHRPFPFCPAPCCSTSDGTANRTSPLRITPTETVAAGHYHALSACSIRDVVFKIFKKAADPSFSCRQYFGRLSWQIFLSSRSRTSSPANNNFICII</sequence>
<evidence type="ECO:0000256" key="1">
    <source>
        <dbReference type="SAM" id="MobiDB-lite"/>
    </source>
</evidence>
<evidence type="ECO:0000313" key="3">
    <source>
        <dbReference type="EMBL" id="KAK0644281.1"/>
    </source>
</evidence>
<keyword evidence="2" id="KW-0732">Signal</keyword>
<gene>
    <name evidence="3" type="ORF">B0T16DRAFT_195035</name>
</gene>
<evidence type="ECO:0000313" key="4">
    <source>
        <dbReference type="Proteomes" id="UP001174936"/>
    </source>
</evidence>
<keyword evidence="4" id="KW-1185">Reference proteome</keyword>
<feature type="chain" id="PRO_5041222492" description="Secreted protein" evidence="2">
    <location>
        <begin position="21"/>
        <end position="252"/>
    </location>
</feature>
<evidence type="ECO:0000256" key="2">
    <source>
        <dbReference type="SAM" id="SignalP"/>
    </source>
</evidence>
<protein>
    <recommendedName>
        <fullName evidence="5">Secreted protein</fullName>
    </recommendedName>
</protein>
<feature type="region of interest" description="Disordered" evidence="1">
    <location>
        <begin position="30"/>
        <end position="58"/>
    </location>
</feature>
<accession>A0AA39Y1H7</accession>
<proteinExistence type="predicted"/>
<evidence type="ECO:0008006" key="5">
    <source>
        <dbReference type="Google" id="ProtNLM"/>
    </source>
</evidence>
<name>A0AA39Y1H7_9PEZI</name>
<dbReference type="AlphaFoldDB" id="A0AA39Y1H7"/>
<comment type="caution">
    <text evidence="3">The sequence shown here is derived from an EMBL/GenBank/DDBJ whole genome shotgun (WGS) entry which is preliminary data.</text>
</comment>
<feature type="compositionally biased region" description="Low complexity" evidence="1">
    <location>
        <begin position="30"/>
        <end position="49"/>
    </location>
</feature>
<reference evidence="3" key="1">
    <citation type="submission" date="2023-06" db="EMBL/GenBank/DDBJ databases">
        <title>Genome-scale phylogeny and comparative genomics of the fungal order Sordariales.</title>
        <authorList>
            <consortium name="Lawrence Berkeley National Laboratory"/>
            <person name="Hensen N."/>
            <person name="Bonometti L."/>
            <person name="Westerberg I."/>
            <person name="Brannstrom I.O."/>
            <person name="Guillou S."/>
            <person name="Cros-Aarteil S."/>
            <person name="Calhoun S."/>
            <person name="Haridas S."/>
            <person name="Kuo A."/>
            <person name="Mondo S."/>
            <person name="Pangilinan J."/>
            <person name="Riley R."/>
            <person name="Labutti K."/>
            <person name="Andreopoulos B."/>
            <person name="Lipzen A."/>
            <person name="Chen C."/>
            <person name="Yanf M."/>
            <person name="Daum C."/>
            <person name="Ng V."/>
            <person name="Clum A."/>
            <person name="Steindorff A."/>
            <person name="Ohm R."/>
            <person name="Martin F."/>
            <person name="Silar P."/>
            <person name="Natvig D."/>
            <person name="Lalanne C."/>
            <person name="Gautier V."/>
            <person name="Ament-Velasquez S.L."/>
            <person name="Kruys A."/>
            <person name="Hutchinson M.I."/>
            <person name="Powell A.J."/>
            <person name="Barry K."/>
            <person name="Miller A.N."/>
            <person name="Grigoriev I.V."/>
            <person name="Debuchy R."/>
            <person name="Gladieux P."/>
            <person name="Thoren M.H."/>
            <person name="Johannesson H."/>
        </authorList>
    </citation>
    <scope>NUCLEOTIDE SEQUENCE</scope>
    <source>
        <strain evidence="3">SMH2532-1</strain>
    </source>
</reference>
<dbReference type="Proteomes" id="UP001174936">
    <property type="component" value="Unassembled WGS sequence"/>
</dbReference>
<dbReference type="EMBL" id="JAULSV010000005">
    <property type="protein sequence ID" value="KAK0644281.1"/>
    <property type="molecule type" value="Genomic_DNA"/>
</dbReference>